<comment type="function">
    <text evidence="5">O-methyltransferase that catalyzes the 2 O-methylation steps in the ubiquinone biosynthetic pathway.</text>
</comment>
<dbReference type="OrthoDB" id="9801538at2"/>
<dbReference type="GO" id="GO:0102208">
    <property type="term" value="F:2-polyprenyl-6-hydroxyphenol methylase activity"/>
    <property type="evidence" value="ECO:0007669"/>
    <property type="project" value="UniProtKB-EC"/>
</dbReference>
<dbReference type="InterPro" id="IPR029063">
    <property type="entry name" value="SAM-dependent_MTases_sf"/>
</dbReference>
<evidence type="ECO:0000256" key="2">
    <source>
        <dbReference type="ARBA" id="ARBA00022679"/>
    </source>
</evidence>
<dbReference type="RefSeq" id="WP_153713255.1">
    <property type="nucleotide sequence ID" value="NZ_CP045871.1"/>
</dbReference>
<keyword evidence="3 5" id="KW-0831">Ubiquinone biosynthesis</keyword>
<dbReference type="EMBL" id="CP045871">
    <property type="protein sequence ID" value="QGG79751.1"/>
    <property type="molecule type" value="Genomic_DNA"/>
</dbReference>
<evidence type="ECO:0000256" key="5">
    <source>
        <dbReference type="HAMAP-Rule" id="MF_00472"/>
    </source>
</evidence>
<organism evidence="6 7">
    <name type="scientific">Litorivicinus lipolyticus</name>
    <dbReference type="NCBI Taxonomy" id="418701"/>
    <lineage>
        <taxon>Bacteria</taxon>
        <taxon>Pseudomonadati</taxon>
        <taxon>Pseudomonadota</taxon>
        <taxon>Gammaproteobacteria</taxon>
        <taxon>Oceanospirillales</taxon>
        <taxon>Litorivicinaceae</taxon>
        <taxon>Litorivicinus</taxon>
    </lineage>
</organism>
<dbReference type="AlphaFoldDB" id="A0A5Q2QBR4"/>
<dbReference type="CDD" id="cd02440">
    <property type="entry name" value="AdoMet_MTases"/>
    <property type="match status" value="1"/>
</dbReference>
<dbReference type="Proteomes" id="UP000388235">
    <property type="component" value="Chromosome"/>
</dbReference>
<keyword evidence="1 5" id="KW-0489">Methyltransferase</keyword>
<keyword evidence="2 5" id="KW-0808">Transferase</keyword>
<accession>A0A5Q2QBR4</accession>
<feature type="binding site" evidence="5">
    <location>
        <position position="83"/>
    </location>
    <ligand>
        <name>S-adenosyl-L-methionine</name>
        <dbReference type="ChEBI" id="CHEBI:59789"/>
    </ligand>
</feature>
<comment type="catalytic activity">
    <reaction evidence="5">
        <text>a 3-(all-trans-polyprenyl)benzene-1,2-diol + S-adenosyl-L-methionine = a 2-methoxy-6-(all-trans-polyprenyl)phenol + S-adenosyl-L-homocysteine + H(+)</text>
        <dbReference type="Rhea" id="RHEA:31411"/>
        <dbReference type="Rhea" id="RHEA-COMP:9550"/>
        <dbReference type="Rhea" id="RHEA-COMP:9551"/>
        <dbReference type="ChEBI" id="CHEBI:15378"/>
        <dbReference type="ChEBI" id="CHEBI:57856"/>
        <dbReference type="ChEBI" id="CHEBI:59789"/>
        <dbReference type="ChEBI" id="CHEBI:62729"/>
        <dbReference type="ChEBI" id="CHEBI:62731"/>
        <dbReference type="EC" id="2.1.1.222"/>
    </reaction>
</comment>
<dbReference type="Pfam" id="PF13489">
    <property type="entry name" value="Methyltransf_23"/>
    <property type="match status" value="1"/>
</dbReference>
<dbReference type="PANTHER" id="PTHR43464">
    <property type="entry name" value="METHYLTRANSFERASE"/>
    <property type="match status" value="1"/>
</dbReference>
<evidence type="ECO:0000256" key="4">
    <source>
        <dbReference type="ARBA" id="ARBA00022691"/>
    </source>
</evidence>
<gene>
    <name evidence="5 6" type="primary">ubiG</name>
    <name evidence="6" type="ORF">GH975_03860</name>
</gene>
<feature type="binding site" evidence="5">
    <location>
        <position position="127"/>
    </location>
    <ligand>
        <name>S-adenosyl-L-methionine</name>
        <dbReference type="ChEBI" id="CHEBI:59789"/>
    </ligand>
</feature>
<comment type="similarity">
    <text evidence="5">Belongs to the methyltransferase superfamily. UbiG/COQ3 family.</text>
</comment>
<dbReference type="EC" id="2.1.1.222" evidence="5"/>
<keyword evidence="7" id="KW-1185">Reference proteome</keyword>
<dbReference type="GO" id="GO:0061542">
    <property type="term" value="F:3-demethylubiquinol 3-O-methyltransferase activity"/>
    <property type="evidence" value="ECO:0007669"/>
    <property type="project" value="UniProtKB-UniRule"/>
</dbReference>
<reference evidence="6 7" key="1">
    <citation type="submission" date="2019-11" db="EMBL/GenBank/DDBJ databases">
        <authorList>
            <person name="Khan S.A."/>
            <person name="Jeon C.O."/>
            <person name="Chun B.H."/>
        </authorList>
    </citation>
    <scope>NUCLEOTIDE SEQUENCE [LARGE SCALE GENOMIC DNA]</scope>
    <source>
        <strain evidence="6 7">IMCC 1097</strain>
    </source>
</reference>
<evidence type="ECO:0000313" key="7">
    <source>
        <dbReference type="Proteomes" id="UP000388235"/>
    </source>
</evidence>
<keyword evidence="4 5" id="KW-0949">S-adenosyl-L-methionine</keyword>
<evidence type="ECO:0000256" key="3">
    <source>
        <dbReference type="ARBA" id="ARBA00022688"/>
    </source>
</evidence>
<evidence type="ECO:0000256" key="1">
    <source>
        <dbReference type="ARBA" id="ARBA00022603"/>
    </source>
</evidence>
<name>A0A5Q2QBR4_9GAMM</name>
<dbReference type="KEGG" id="llp:GH975_03860"/>
<sequence length="238" mass="26372">MPKTVDAIDQRQFEQWADAWWDPDGPFMPLHRLNEFRCAWLLDRIGGGGELPLKGRRVLDVGCGGGLASEAMARAGATVVGLDVTARSIEVARHHAQHSGVDVTYFCCTVEAHLDANPVPYDLVLNLEVVEHVSDLSAFLSACAKLTRSRGHQVIATINRNPIAGLTTIWAAENLLDILPKGTHQYSKLVKPRELKQLLARDGFDDFIQAGVFYNPFTKTVKQSWHSLMNYLVVAQRA</sequence>
<proteinExistence type="inferred from homology"/>
<dbReference type="EC" id="2.1.1.64" evidence="5"/>
<dbReference type="InterPro" id="IPR010233">
    <property type="entry name" value="UbiG_MeTrfase"/>
</dbReference>
<dbReference type="SUPFAM" id="SSF53335">
    <property type="entry name" value="S-adenosyl-L-methionine-dependent methyltransferases"/>
    <property type="match status" value="1"/>
</dbReference>
<dbReference type="GO" id="GO:0010420">
    <property type="term" value="F:polyprenyldihydroxybenzoate methyltransferase activity"/>
    <property type="evidence" value="ECO:0007669"/>
    <property type="project" value="InterPro"/>
</dbReference>
<dbReference type="UniPathway" id="UPA00232"/>
<dbReference type="NCBIfam" id="TIGR01983">
    <property type="entry name" value="UbiG"/>
    <property type="match status" value="1"/>
</dbReference>
<dbReference type="Gene3D" id="3.40.50.150">
    <property type="entry name" value="Vaccinia Virus protein VP39"/>
    <property type="match status" value="1"/>
</dbReference>
<comment type="pathway">
    <text evidence="5">Cofactor biosynthesis; ubiquinone biosynthesis.</text>
</comment>
<feature type="binding site" evidence="5">
    <location>
        <position position="37"/>
    </location>
    <ligand>
        <name>S-adenosyl-L-methionine</name>
        <dbReference type="ChEBI" id="CHEBI:59789"/>
    </ligand>
</feature>
<dbReference type="GO" id="GO:0032259">
    <property type="term" value="P:methylation"/>
    <property type="evidence" value="ECO:0007669"/>
    <property type="project" value="UniProtKB-KW"/>
</dbReference>
<comment type="catalytic activity">
    <reaction evidence="5">
        <text>a 3-demethylubiquinol + S-adenosyl-L-methionine = a ubiquinol + S-adenosyl-L-homocysteine + H(+)</text>
        <dbReference type="Rhea" id="RHEA:44380"/>
        <dbReference type="Rhea" id="RHEA-COMP:9566"/>
        <dbReference type="Rhea" id="RHEA-COMP:10914"/>
        <dbReference type="ChEBI" id="CHEBI:15378"/>
        <dbReference type="ChEBI" id="CHEBI:17976"/>
        <dbReference type="ChEBI" id="CHEBI:57856"/>
        <dbReference type="ChEBI" id="CHEBI:59789"/>
        <dbReference type="ChEBI" id="CHEBI:84422"/>
        <dbReference type="EC" id="2.1.1.64"/>
    </reaction>
</comment>
<dbReference type="HAMAP" id="MF_00472">
    <property type="entry name" value="UbiG"/>
    <property type="match status" value="1"/>
</dbReference>
<evidence type="ECO:0000313" key="6">
    <source>
        <dbReference type="EMBL" id="QGG79751.1"/>
    </source>
</evidence>
<protein>
    <recommendedName>
        <fullName evidence="5">Ubiquinone biosynthesis O-methyltransferase</fullName>
    </recommendedName>
    <alternativeName>
        <fullName evidence="5">2-polyprenyl-6-hydroxyphenol methylase</fullName>
        <ecNumber evidence="5">2.1.1.222</ecNumber>
    </alternativeName>
    <alternativeName>
        <fullName evidence="5">3-demethylubiquinone 3-O-methyltransferase</fullName>
        <ecNumber evidence="5">2.1.1.64</ecNumber>
    </alternativeName>
</protein>
<feature type="binding site" evidence="5">
    <location>
        <position position="62"/>
    </location>
    <ligand>
        <name>S-adenosyl-L-methionine</name>
        <dbReference type="ChEBI" id="CHEBI:59789"/>
    </ligand>
</feature>
<dbReference type="PANTHER" id="PTHR43464:SF19">
    <property type="entry name" value="UBIQUINONE BIOSYNTHESIS O-METHYLTRANSFERASE, MITOCHONDRIAL"/>
    <property type="match status" value="1"/>
</dbReference>